<dbReference type="Gene3D" id="3.30.450.40">
    <property type="match status" value="1"/>
</dbReference>
<dbReference type="RefSeq" id="WP_090847867.1">
    <property type="nucleotide sequence ID" value="NZ_FMZL01000037.1"/>
</dbReference>
<evidence type="ECO:0000256" key="1">
    <source>
        <dbReference type="ARBA" id="ARBA00022801"/>
    </source>
</evidence>
<dbReference type="Gene3D" id="3.60.40.10">
    <property type="entry name" value="PPM-type phosphatase domain"/>
    <property type="match status" value="1"/>
</dbReference>
<dbReference type="SMART" id="SM00091">
    <property type="entry name" value="PAS"/>
    <property type="match status" value="1"/>
</dbReference>
<keyword evidence="1" id="KW-0378">Hydrolase</keyword>
<dbReference type="GO" id="GO:0016791">
    <property type="term" value="F:phosphatase activity"/>
    <property type="evidence" value="ECO:0007669"/>
    <property type="project" value="TreeGrafter"/>
</dbReference>
<organism evidence="3 4">
    <name type="scientific">Parafannyhessea umbonata</name>
    <dbReference type="NCBI Taxonomy" id="604330"/>
    <lineage>
        <taxon>Bacteria</taxon>
        <taxon>Bacillati</taxon>
        <taxon>Actinomycetota</taxon>
        <taxon>Coriobacteriia</taxon>
        <taxon>Coriobacteriales</taxon>
        <taxon>Atopobiaceae</taxon>
        <taxon>Parafannyhessea</taxon>
    </lineage>
</organism>
<protein>
    <submittedName>
        <fullName evidence="3">Serine phosphatase RsbU, regulator of sigma subunit</fullName>
    </submittedName>
</protein>
<dbReference type="PROSITE" id="PS50112">
    <property type="entry name" value="PAS"/>
    <property type="match status" value="1"/>
</dbReference>
<dbReference type="Pfam" id="PF01590">
    <property type="entry name" value="GAF"/>
    <property type="match status" value="1"/>
</dbReference>
<dbReference type="PANTHER" id="PTHR43156:SF2">
    <property type="entry name" value="STAGE II SPORULATION PROTEIN E"/>
    <property type="match status" value="1"/>
</dbReference>
<sequence>MAGTGLGFRRVEGIGERSVSGALAGLLSLTSDAVLAFDGFGRILMANEAAERLFGRQDLVGADVRALFPPAAGVVPDDAFDPRALPFSTDGSTSSLVVVGAAGAETGISVRCDRVSAPGETYLLVAYEDDSRQAEEREHDRLVQELSRANHRLSGTLSIVLETLDSRDVQTLFSRVLEEITDTMDATGTVFYVAEADGYHLRGTSSSLGEARVPRFMSFGRTIERLASQAGHALRLRVLAPEGADLRRGRLARRNVVNEETREIYHVMSSVLPPFASFIAVPVWFGRHLLALIEVGWDHVHPMRREDSELLDAVAQYLSVQLAGAFSAMRAQREADLREAASGIRESMMSAGSVDEKSVAAALEAAAGVLDASCVQLAEDADEPGRMRATLSDGRTCSLAADLGATEGDQAGNEVVVQPVREGSALASALVQEGEPAVGALVDAGMVDGTRCFCLVLREADAEPLDDLELKFLERVATDASGLAHGDEVRRQDKHIAQALQTGMRNELQRVPGISADGIYSSATQAAVIGGDFYDLIRLPNDRACVIMGDVSGKGVEAASVSAAVKTALGAYSWQGLAPAHMVRLLNEFLLGFSRLETFATLFVGMVDLRGGRLTYCSAGHPPAFLVRASTGAIEALDVQSGVVGAFHEMTYRNGRVSLGAGDVLLLYTDGTTEARATDGAFFGEDGLRDAVMREAPRGFEGLLGRLLDALDRFTSRHLEDDVAMVALRFDQVGKRQMPRA</sequence>
<dbReference type="InterPro" id="IPR036457">
    <property type="entry name" value="PPM-type-like_dom_sf"/>
</dbReference>
<dbReference type="CDD" id="cd00130">
    <property type="entry name" value="PAS"/>
    <property type="match status" value="1"/>
</dbReference>
<keyword evidence="4" id="KW-1185">Reference proteome</keyword>
<dbReference type="SUPFAM" id="SSF55781">
    <property type="entry name" value="GAF domain-like"/>
    <property type="match status" value="1"/>
</dbReference>
<dbReference type="InterPro" id="IPR052016">
    <property type="entry name" value="Bact_Sigma-Reg"/>
</dbReference>
<dbReference type="PANTHER" id="PTHR43156">
    <property type="entry name" value="STAGE II SPORULATION PROTEIN E-RELATED"/>
    <property type="match status" value="1"/>
</dbReference>
<dbReference type="InterPro" id="IPR029016">
    <property type="entry name" value="GAF-like_dom_sf"/>
</dbReference>
<dbReference type="STRING" id="604330.SAMN04489857_1234"/>
<dbReference type="Gene3D" id="3.30.450.20">
    <property type="entry name" value="PAS domain"/>
    <property type="match status" value="1"/>
</dbReference>
<reference evidence="4" key="1">
    <citation type="submission" date="2016-10" db="EMBL/GenBank/DDBJ databases">
        <authorList>
            <person name="Varghese N."/>
            <person name="Submissions S."/>
        </authorList>
    </citation>
    <scope>NUCLEOTIDE SEQUENCE [LARGE SCALE GENOMIC DNA]</scope>
    <source>
        <strain evidence="4">DSM 22619</strain>
    </source>
</reference>
<feature type="domain" description="PAS" evidence="2">
    <location>
        <begin position="19"/>
        <end position="55"/>
    </location>
</feature>
<dbReference type="SMART" id="SM00331">
    <property type="entry name" value="PP2C_SIG"/>
    <property type="match status" value="1"/>
</dbReference>
<dbReference type="Pfam" id="PF13188">
    <property type="entry name" value="PAS_8"/>
    <property type="match status" value="1"/>
</dbReference>
<dbReference type="EMBL" id="FMZL01000037">
    <property type="protein sequence ID" value="SDC67600.1"/>
    <property type="molecule type" value="Genomic_DNA"/>
</dbReference>
<evidence type="ECO:0000259" key="2">
    <source>
        <dbReference type="PROSITE" id="PS50112"/>
    </source>
</evidence>
<name>A0A1G6NI07_9ACTN</name>
<gene>
    <name evidence="3" type="ORF">SAMN04487824_13711</name>
</gene>
<dbReference type="AlphaFoldDB" id="A0A1G6NI07"/>
<dbReference type="SUPFAM" id="SSF55785">
    <property type="entry name" value="PYP-like sensor domain (PAS domain)"/>
    <property type="match status" value="1"/>
</dbReference>
<dbReference type="SUPFAM" id="SSF81606">
    <property type="entry name" value="PP2C-like"/>
    <property type="match status" value="1"/>
</dbReference>
<dbReference type="SMART" id="SM00065">
    <property type="entry name" value="GAF"/>
    <property type="match status" value="1"/>
</dbReference>
<dbReference type="InterPro" id="IPR000014">
    <property type="entry name" value="PAS"/>
</dbReference>
<proteinExistence type="predicted"/>
<dbReference type="InterPro" id="IPR035965">
    <property type="entry name" value="PAS-like_dom_sf"/>
</dbReference>
<dbReference type="InterPro" id="IPR001932">
    <property type="entry name" value="PPM-type_phosphatase-like_dom"/>
</dbReference>
<dbReference type="Pfam" id="PF07228">
    <property type="entry name" value="SpoIIE"/>
    <property type="match status" value="1"/>
</dbReference>
<dbReference type="Proteomes" id="UP000198528">
    <property type="component" value="Unassembled WGS sequence"/>
</dbReference>
<accession>A0A1G6NI07</accession>
<dbReference type="InterPro" id="IPR003018">
    <property type="entry name" value="GAF"/>
</dbReference>
<evidence type="ECO:0000313" key="3">
    <source>
        <dbReference type="EMBL" id="SDC67600.1"/>
    </source>
</evidence>
<evidence type="ECO:0000313" key="4">
    <source>
        <dbReference type="Proteomes" id="UP000198528"/>
    </source>
</evidence>